<dbReference type="Proteomes" id="UP000190541">
    <property type="component" value="Unassembled WGS sequence"/>
</dbReference>
<dbReference type="Gene3D" id="3.90.950.20">
    <property type="entry name" value="CinA-like"/>
    <property type="match status" value="1"/>
</dbReference>
<gene>
    <name evidence="3" type="ORF">SAMN05660226_00869</name>
</gene>
<proteinExistence type="inferred from homology"/>
<dbReference type="InterPro" id="IPR008136">
    <property type="entry name" value="CinA_C"/>
</dbReference>
<dbReference type="InterPro" id="IPR008135">
    <property type="entry name" value="Competence-induced_CinA"/>
</dbReference>
<dbReference type="Gene3D" id="3.40.980.10">
    <property type="entry name" value="MoaB/Mog-like domain"/>
    <property type="match status" value="1"/>
</dbReference>
<dbReference type="EMBL" id="FUYS01000002">
    <property type="protein sequence ID" value="SKB35665.1"/>
    <property type="molecule type" value="Genomic_DNA"/>
</dbReference>
<dbReference type="Pfam" id="PF18146">
    <property type="entry name" value="CinA_KH"/>
    <property type="match status" value="1"/>
</dbReference>
<dbReference type="RefSeq" id="WP_079715597.1">
    <property type="nucleotide sequence ID" value="NZ_FUYS01000002.1"/>
</dbReference>
<organism evidence="3 4">
    <name type="scientific">Parapedobacter luteus</name>
    <dbReference type="NCBI Taxonomy" id="623280"/>
    <lineage>
        <taxon>Bacteria</taxon>
        <taxon>Pseudomonadati</taxon>
        <taxon>Bacteroidota</taxon>
        <taxon>Sphingobacteriia</taxon>
        <taxon>Sphingobacteriales</taxon>
        <taxon>Sphingobacteriaceae</taxon>
        <taxon>Parapedobacter</taxon>
    </lineage>
</organism>
<sequence length="415" mass="45170">MQVEIITIGDEILIGQIIDTNSAWIAQQLNAIGIHVKQVSSVADYPADIIVALTLASGRADVVLVTGGLGPTKDDVTKQTLAAYFDCGLRRDAKVLAHVESIFARSARPMLEINRRQADVLDKCDVLFNEMGTAPGMWVSHKGKTYIIMPGVPFEMKHIMLERVIPRLKQFEDRKPLWHHTILTGGIGESYLAEKIADIEAALPHHIHLAYLPKPGIVRLRLSATGGDLNALKAETTTIVQQIKQRIGIHFLAGEDTSLEQLIRDFMQQRGLLLATAESCTGGNIAKLITALPGSSSMFEGSAVTYSNAMKMKLLDVKQETLDSHGAVSEQTVREMALGAQRNFKVDYAIAVSGIAGPDGGTPEKPVGLVWIAVAGKTQVAAHGYLFGHDRAINIDRSSMAALFMLWQILNAEHK</sequence>
<dbReference type="Pfam" id="PF02464">
    <property type="entry name" value="CinA"/>
    <property type="match status" value="1"/>
</dbReference>
<dbReference type="OrthoDB" id="9801454at2"/>
<dbReference type="InterPro" id="IPR036425">
    <property type="entry name" value="MoaB/Mog-like_dom_sf"/>
</dbReference>
<evidence type="ECO:0000256" key="1">
    <source>
        <dbReference type="HAMAP-Rule" id="MF_00226"/>
    </source>
</evidence>
<dbReference type="NCBIfam" id="TIGR00177">
    <property type="entry name" value="molyb_syn"/>
    <property type="match status" value="1"/>
</dbReference>
<dbReference type="SMART" id="SM00852">
    <property type="entry name" value="MoCF_biosynth"/>
    <property type="match status" value="1"/>
</dbReference>
<evidence type="ECO:0000313" key="3">
    <source>
        <dbReference type="EMBL" id="SKB35665.1"/>
    </source>
</evidence>
<dbReference type="PANTHER" id="PTHR13939:SF0">
    <property type="entry name" value="NMN AMIDOHYDROLASE-LIKE PROTEIN YFAY"/>
    <property type="match status" value="1"/>
</dbReference>
<dbReference type="NCBIfam" id="TIGR00199">
    <property type="entry name" value="PncC_domain"/>
    <property type="match status" value="1"/>
</dbReference>
<dbReference type="SUPFAM" id="SSF142433">
    <property type="entry name" value="CinA-like"/>
    <property type="match status" value="1"/>
</dbReference>
<dbReference type="InterPro" id="IPR036653">
    <property type="entry name" value="CinA-like_C"/>
</dbReference>
<dbReference type="SUPFAM" id="SSF53218">
    <property type="entry name" value="Molybdenum cofactor biosynthesis proteins"/>
    <property type="match status" value="1"/>
</dbReference>
<comment type="similarity">
    <text evidence="1">Belongs to the CinA family.</text>
</comment>
<dbReference type="PANTHER" id="PTHR13939">
    <property type="entry name" value="NICOTINAMIDE-NUCLEOTIDE AMIDOHYDROLASE PNCC"/>
    <property type="match status" value="1"/>
</dbReference>
<dbReference type="HAMAP" id="MF_00226_B">
    <property type="entry name" value="CinA_B"/>
    <property type="match status" value="1"/>
</dbReference>
<keyword evidence="4" id="KW-1185">Reference proteome</keyword>
<name>A0A1T5ALA8_9SPHI</name>
<feature type="domain" description="MoaB/Mog" evidence="2">
    <location>
        <begin position="4"/>
        <end position="170"/>
    </location>
</feature>
<dbReference type="InterPro" id="IPR041424">
    <property type="entry name" value="CinA_KH"/>
</dbReference>
<accession>A0A1T5ALA8</accession>
<protein>
    <recommendedName>
        <fullName evidence="1">CinA-like protein</fullName>
    </recommendedName>
</protein>
<dbReference type="NCBIfam" id="NF001813">
    <property type="entry name" value="PRK00549.1"/>
    <property type="match status" value="1"/>
</dbReference>
<dbReference type="PIRSF" id="PIRSF006728">
    <property type="entry name" value="CinA"/>
    <property type="match status" value="1"/>
</dbReference>
<evidence type="ECO:0000313" key="4">
    <source>
        <dbReference type="Proteomes" id="UP000190541"/>
    </source>
</evidence>
<evidence type="ECO:0000259" key="2">
    <source>
        <dbReference type="SMART" id="SM00852"/>
    </source>
</evidence>
<dbReference type="NCBIfam" id="TIGR00200">
    <property type="entry name" value="cinA_nterm"/>
    <property type="match status" value="1"/>
</dbReference>
<dbReference type="InterPro" id="IPR050101">
    <property type="entry name" value="CinA"/>
</dbReference>
<dbReference type="CDD" id="cd00885">
    <property type="entry name" value="cinA"/>
    <property type="match status" value="1"/>
</dbReference>
<dbReference type="InterPro" id="IPR001453">
    <property type="entry name" value="MoaB/Mog_dom"/>
</dbReference>
<reference evidence="3 4" key="1">
    <citation type="submission" date="2017-02" db="EMBL/GenBank/DDBJ databases">
        <authorList>
            <person name="Peterson S.W."/>
        </authorList>
    </citation>
    <scope>NUCLEOTIDE SEQUENCE [LARGE SCALE GENOMIC DNA]</scope>
    <source>
        <strain evidence="3 4">DSM 22899</strain>
    </source>
</reference>
<dbReference type="STRING" id="623280.SAMN05660226_00869"/>
<dbReference type="AlphaFoldDB" id="A0A1T5ALA8"/>
<dbReference type="Pfam" id="PF00994">
    <property type="entry name" value="MoCF_biosynth"/>
    <property type="match status" value="1"/>
</dbReference>